<feature type="compositionally biased region" description="Acidic residues" evidence="8">
    <location>
        <begin position="509"/>
        <end position="521"/>
    </location>
</feature>
<dbReference type="EnsemblMetazoa" id="MDOA010290-RA">
    <property type="protein sequence ID" value="MDOA010290-PA"/>
    <property type="gene ID" value="MDOA010290"/>
</dbReference>
<evidence type="ECO:0000313" key="9">
    <source>
        <dbReference type="EnsemblMetazoa" id="MDOA010290-PA"/>
    </source>
</evidence>
<feature type="compositionally biased region" description="Low complexity" evidence="8">
    <location>
        <begin position="522"/>
        <end position="531"/>
    </location>
</feature>
<reference evidence="9" key="1">
    <citation type="submission" date="2020-05" db="UniProtKB">
        <authorList>
            <consortium name="EnsemblMetazoa"/>
        </authorList>
    </citation>
    <scope>IDENTIFICATION</scope>
    <source>
        <strain evidence="9">Aabys</strain>
    </source>
</reference>
<dbReference type="GO" id="GO:0036064">
    <property type="term" value="C:ciliary basal body"/>
    <property type="evidence" value="ECO:0007669"/>
    <property type="project" value="TreeGrafter"/>
</dbReference>
<name>A0A1I8N0I3_MUSDO</name>
<dbReference type="VEuPathDB" id="VectorBase:MDOA010290"/>
<dbReference type="PANTHER" id="PTHR31954">
    <property type="entry name" value="CILIA- AND FLAGELLA-ASSOCIATED PROTEIN 157"/>
    <property type="match status" value="1"/>
</dbReference>
<comment type="subcellular location">
    <subcellularLocation>
        <location evidence="1">Cell projection</location>
        <location evidence="1">Cilium</location>
    </subcellularLocation>
</comment>
<comment type="similarity">
    <text evidence="2">Belongs to the CFAP157 family.</text>
</comment>
<dbReference type="KEGG" id="mde:101892175"/>
<dbReference type="GO" id="GO:0008017">
    <property type="term" value="F:microtubule binding"/>
    <property type="evidence" value="ECO:0007669"/>
    <property type="project" value="TreeGrafter"/>
</dbReference>
<feature type="compositionally biased region" description="Polar residues" evidence="8">
    <location>
        <begin position="571"/>
        <end position="590"/>
    </location>
</feature>
<proteinExistence type="inferred from homology"/>
<evidence type="ECO:0000256" key="8">
    <source>
        <dbReference type="SAM" id="MobiDB-lite"/>
    </source>
</evidence>
<evidence type="ECO:0000256" key="4">
    <source>
        <dbReference type="ARBA" id="ARBA00023054"/>
    </source>
</evidence>
<keyword evidence="5" id="KW-0969">Cilium</keyword>
<feature type="region of interest" description="Disordered" evidence="8">
    <location>
        <begin position="506"/>
        <end position="604"/>
    </location>
</feature>
<evidence type="ECO:0000256" key="7">
    <source>
        <dbReference type="SAM" id="Coils"/>
    </source>
</evidence>
<organism evidence="9">
    <name type="scientific">Musca domestica</name>
    <name type="common">House fly</name>
    <dbReference type="NCBI Taxonomy" id="7370"/>
    <lineage>
        <taxon>Eukaryota</taxon>
        <taxon>Metazoa</taxon>
        <taxon>Ecdysozoa</taxon>
        <taxon>Arthropoda</taxon>
        <taxon>Hexapoda</taxon>
        <taxon>Insecta</taxon>
        <taxon>Pterygota</taxon>
        <taxon>Neoptera</taxon>
        <taxon>Endopterygota</taxon>
        <taxon>Diptera</taxon>
        <taxon>Brachycera</taxon>
        <taxon>Muscomorpha</taxon>
        <taxon>Muscoidea</taxon>
        <taxon>Muscidae</taxon>
        <taxon>Musca</taxon>
    </lineage>
</organism>
<dbReference type="eggNOG" id="ENOG502QQK8">
    <property type="taxonomic scope" value="Eukaryota"/>
</dbReference>
<evidence type="ECO:0000256" key="6">
    <source>
        <dbReference type="ARBA" id="ARBA00023273"/>
    </source>
</evidence>
<feature type="coiled-coil region" evidence="7">
    <location>
        <begin position="265"/>
        <end position="292"/>
    </location>
</feature>
<dbReference type="RefSeq" id="XP_005186637.2">
    <property type="nucleotide sequence ID" value="XM_005186580.3"/>
</dbReference>
<keyword evidence="6" id="KW-0966">Cell projection</keyword>
<dbReference type="AlphaFoldDB" id="A0A1I8N0I3"/>
<gene>
    <name evidence="9" type="primary">101892175</name>
</gene>
<evidence type="ECO:0000256" key="2">
    <source>
        <dbReference type="ARBA" id="ARBA00010841"/>
    </source>
</evidence>
<protein>
    <recommendedName>
        <fullName evidence="3">Cilia- and flagella-associated protein 157</fullName>
    </recommendedName>
</protein>
<accession>A0A1I8N0I3</accession>
<sequence length="604" mass="68926">MGKKGKKEKKPKDDPNKLTQVDRTFYELTITDLNQKLARLRSHLVTLDENNVSLKEQLKNITEERTDVAAHLERALAERTDTITELEERLVEITKVRNKEKSEAAEQIKDLEAKYKAMHDQLTSEIKLLNGKLNSLDEFRIQRDVLMAKFDDQEAEAKEKERLHQELIYSMEQRAVVEKDALKKEVEAKLLQVSEDFTRSSEIRNAGYTRRLIRENIALQKEIDSLVLSQIRMQQDYNETMARHRDMTEQFTALDQLKNELIRSSQNKIKIIEKLTDNYERLKAKHVELLKYRGLYENLAKRDVCERFTLNDMAKKMKIMGQRIESLKIDRQRLQAQHEQYEAEILRLKGVLQQIRSAIQQAITSMDHGQITTPTPSKGEEEDSVAIKKLQRKDLLHELLQIISSQAEDSPALDDDSSLATPSQSKTSLYRPGKMGFMARSTSSLMEIFKRDVHRLVSAEIIASAYQTKKEEGKIIPKDRVSEAGSIIDVQMGSTLYVSESHDEMDIGAPEDNEEPEDMGEEGSSSEYGPEVAAGAAASEEQRKTGLMQRESSIGTSPRDSDKEPGPSAVASESLSRGSRVSRMSRQKSLPQADDEAYSINLFY</sequence>
<feature type="coiled-coil region" evidence="7">
    <location>
        <begin position="317"/>
        <end position="358"/>
    </location>
</feature>
<dbReference type="PANTHER" id="PTHR31954:SF1">
    <property type="entry name" value="CILIA- AND FLAGELLA-ASSOCIATED PROTEIN 157"/>
    <property type="match status" value="1"/>
</dbReference>
<dbReference type="OrthoDB" id="166611at2759"/>
<keyword evidence="4 7" id="KW-0175">Coiled coil</keyword>
<feature type="coiled-coil region" evidence="7">
    <location>
        <begin position="30"/>
        <end position="163"/>
    </location>
</feature>
<evidence type="ECO:0000256" key="1">
    <source>
        <dbReference type="ARBA" id="ARBA00004138"/>
    </source>
</evidence>
<dbReference type="VEuPathDB" id="VectorBase:MDOMA2_006755"/>
<evidence type="ECO:0000256" key="3">
    <source>
        <dbReference type="ARBA" id="ARBA00014087"/>
    </source>
</evidence>
<dbReference type="InterPro" id="IPR038844">
    <property type="entry name" value="CFAP157"/>
</dbReference>
<feature type="region of interest" description="Disordered" evidence="8">
    <location>
        <begin position="407"/>
        <end position="432"/>
    </location>
</feature>
<evidence type="ECO:0000256" key="5">
    <source>
        <dbReference type="ARBA" id="ARBA00023069"/>
    </source>
</evidence>